<dbReference type="EMBL" id="JAMZED010000073">
    <property type="protein sequence ID" value="MCR6506322.1"/>
    <property type="molecule type" value="Genomic_DNA"/>
</dbReference>
<accession>A0A9X2NVX3</accession>
<dbReference type="Proteomes" id="UP001143192">
    <property type="component" value="Unassembled WGS sequence"/>
</dbReference>
<reference evidence="1" key="2">
    <citation type="submission" date="2022-04" db="EMBL/GenBank/DDBJ databases">
        <authorList>
            <person name="Fokt H."/>
            <person name="Baines J."/>
        </authorList>
    </citation>
    <scope>NUCLEOTIDE SEQUENCE</scope>
    <source>
        <strain evidence="1">KH365_2</strain>
    </source>
</reference>
<reference evidence="1" key="1">
    <citation type="journal article" date="2022" name="Arch. Microbiol.">
        <title>Bacteroides muris sp. nov. isolated from the cecum of wild-derived house mice.</title>
        <authorList>
            <person name="Fokt H."/>
            <person name="Unni R."/>
            <person name="Repnik U."/>
            <person name="Schmitz R.A."/>
            <person name="Bramkamp M."/>
            <person name="Baines J.F."/>
            <person name="Unterweger D."/>
        </authorList>
    </citation>
    <scope>NUCLEOTIDE SEQUENCE</scope>
    <source>
        <strain evidence="1">KH365_2</strain>
    </source>
</reference>
<sequence>MIEAIAVNSGNAAFKTARFKRALIAYRRFGTRPLRKTGWSLRDAVYYARNSYHIYEAVTRSIV</sequence>
<comment type="caution">
    <text evidence="1">The sequence shown here is derived from an EMBL/GenBank/DDBJ whole genome shotgun (WGS) entry which is preliminary data.</text>
</comment>
<organism evidence="1 2">
    <name type="scientific">Bacteroides muris</name>
    <name type="common">ex Fokt et al. 2023</name>
    <dbReference type="NCBI Taxonomy" id="2937417"/>
    <lineage>
        <taxon>Bacteria</taxon>
        <taxon>Pseudomonadati</taxon>
        <taxon>Bacteroidota</taxon>
        <taxon>Bacteroidia</taxon>
        <taxon>Bacteroidales</taxon>
        <taxon>Bacteroidaceae</taxon>
        <taxon>Bacteroides</taxon>
    </lineage>
</organism>
<name>A0A9X2NVX3_9BACE</name>
<dbReference type="RefSeq" id="WP_257932502.1">
    <property type="nucleotide sequence ID" value="NZ_JAMZED010000073.1"/>
</dbReference>
<gene>
    <name evidence="1" type="ORF">M1B79_17065</name>
</gene>
<protein>
    <submittedName>
        <fullName evidence="1">Uncharacterized protein</fullName>
    </submittedName>
</protein>
<evidence type="ECO:0000313" key="1">
    <source>
        <dbReference type="EMBL" id="MCR6506322.1"/>
    </source>
</evidence>
<keyword evidence="2" id="KW-1185">Reference proteome</keyword>
<proteinExistence type="predicted"/>
<dbReference type="AlphaFoldDB" id="A0A9X2NVX3"/>
<evidence type="ECO:0000313" key="2">
    <source>
        <dbReference type="Proteomes" id="UP001143192"/>
    </source>
</evidence>